<comment type="caution">
    <text evidence="1">The sequence shown here is derived from an EMBL/GenBank/DDBJ whole genome shotgun (WGS) entry which is preliminary data.</text>
</comment>
<accession>A0ABV2RG88</accession>
<proteinExistence type="predicted"/>
<dbReference type="EMBL" id="JBEPTQ010000001">
    <property type="protein sequence ID" value="MET4715943.1"/>
    <property type="molecule type" value="Genomic_DNA"/>
</dbReference>
<protein>
    <recommendedName>
        <fullName evidence="3">Transposase</fullName>
    </recommendedName>
</protein>
<reference evidence="1 2" key="1">
    <citation type="submission" date="2024-06" db="EMBL/GenBank/DDBJ databases">
        <title>Genomic Encyclopedia of Type Strains, Phase V (KMG-V): Genome sequencing to study the core and pangenomes of soil and plant-associated prokaryotes.</title>
        <authorList>
            <person name="Whitman W."/>
        </authorList>
    </citation>
    <scope>NUCLEOTIDE SEQUENCE [LARGE SCALE GENOMIC DNA]</scope>
    <source>
        <strain evidence="1 2">USDA 160</strain>
    </source>
</reference>
<name>A0ABV2RG88_BRAJP</name>
<organism evidence="1 2">
    <name type="scientific">Bradyrhizobium japonicum</name>
    <dbReference type="NCBI Taxonomy" id="375"/>
    <lineage>
        <taxon>Bacteria</taxon>
        <taxon>Pseudomonadati</taxon>
        <taxon>Pseudomonadota</taxon>
        <taxon>Alphaproteobacteria</taxon>
        <taxon>Hyphomicrobiales</taxon>
        <taxon>Nitrobacteraceae</taxon>
        <taxon>Bradyrhizobium</taxon>
    </lineage>
</organism>
<dbReference type="RefSeq" id="WP_354269807.1">
    <property type="nucleotide sequence ID" value="NZ_JBEPTQ010000001.1"/>
</dbReference>
<evidence type="ECO:0000313" key="2">
    <source>
        <dbReference type="Proteomes" id="UP001549291"/>
    </source>
</evidence>
<evidence type="ECO:0008006" key="3">
    <source>
        <dbReference type="Google" id="ProtNLM"/>
    </source>
</evidence>
<gene>
    <name evidence="1" type="ORF">ABIF63_000046</name>
</gene>
<evidence type="ECO:0000313" key="1">
    <source>
        <dbReference type="EMBL" id="MET4715943.1"/>
    </source>
</evidence>
<keyword evidence="2" id="KW-1185">Reference proteome</keyword>
<sequence length="66" mass="7665">MPDARPSYYGQEQEHRPLGVSYLDVRDRRLRSGFTMASDALDSVMRMLLAGRFQYLVFDGEAMRFS</sequence>
<dbReference type="Proteomes" id="UP001549291">
    <property type="component" value="Unassembled WGS sequence"/>
</dbReference>